<proteinExistence type="predicted"/>
<evidence type="ECO:0000256" key="5">
    <source>
        <dbReference type="ARBA" id="ARBA00022777"/>
    </source>
</evidence>
<dbReference type="RefSeq" id="WP_181905401.1">
    <property type="nucleotide sequence ID" value="NZ_QRDW01000007.1"/>
</dbReference>
<dbReference type="Gene3D" id="1.10.287.130">
    <property type="match status" value="1"/>
</dbReference>
<keyword evidence="3 6" id="KW-0597">Phosphoprotein</keyword>
<comment type="caution">
    <text evidence="9">The sequence shown here is derived from an EMBL/GenBank/DDBJ whole genome shotgun (WGS) entry which is preliminary data.</text>
</comment>
<dbReference type="GO" id="GO:0007234">
    <property type="term" value="P:osmosensory signaling via phosphorelay pathway"/>
    <property type="evidence" value="ECO:0007669"/>
    <property type="project" value="TreeGrafter"/>
</dbReference>
<dbReference type="CDD" id="cd00082">
    <property type="entry name" value="HisKA"/>
    <property type="match status" value="1"/>
</dbReference>
<keyword evidence="4" id="KW-0808">Transferase</keyword>
<dbReference type="EC" id="2.7.13.3" evidence="2"/>
<evidence type="ECO:0000256" key="4">
    <source>
        <dbReference type="ARBA" id="ARBA00022679"/>
    </source>
</evidence>
<keyword evidence="5 9" id="KW-0418">Kinase</keyword>
<protein>
    <recommendedName>
        <fullName evidence="2">histidine kinase</fullName>
        <ecNumber evidence="2">2.7.13.3</ecNumber>
    </recommendedName>
</protein>
<dbReference type="InterPro" id="IPR050351">
    <property type="entry name" value="BphY/WalK/GraS-like"/>
</dbReference>
<feature type="domain" description="Histidine kinase" evidence="7">
    <location>
        <begin position="168"/>
        <end position="382"/>
    </location>
</feature>
<gene>
    <name evidence="9" type="ORF">DFP90_10796</name>
</gene>
<dbReference type="InterPro" id="IPR005467">
    <property type="entry name" value="His_kinase_dom"/>
</dbReference>
<dbReference type="InterPro" id="IPR036890">
    <property type="entry name" value="HATPase_C_sf"/>
</dbReference>
<sequence length="387" mass="43057">MLNSAQTSGEGAVGEPEGNEAQHRRICVLIIDDDHLDRLVIKKALIDSGRRVEILEADRLETAEEILEQRSPDCIFLDYLMPDGSSLSFLETLQADFKNRYLGVILITGQGDEEVATTAMRLGAIDYLPKDRMTPDKIMAAVRQALADLKLKREVDAQRHVIENFAALLAHDLRDPLSATLGFLNLALESDRLEGEDRTNVTRALEGARYAVGLVNELVQYARNGSREFAIKAVSLEEVLLYARDVVLQSQAVAEGVEIELHGPFPWVEGNFEALTLLFQNLFQNSVKYRKPDEIAHVSVRFREVGDKSEIRVRDNGRGIAPEERDRIFRPLTRGSQVGEQRGYGLGLATCVRVVGLFDGDIRVESALGEGAEFIVTLPTLFKADPE</sequence>
<evidence type="ECO:0000256" key="2">
    <source>
        <dbReference type="ARBA" id="ARBA00012438"/>
    </source>
</evidence>
<dbReference type="PANTHER" id="PTHR42878:SF15">
    <property type="entry name" value="BACTERIOPHYTOCHROME"/>
    <property type="match status" value="1"/>
</dbReference>
<dbReference type="PROSITE" id="PS50110">
    <property type="entry name" value="RESPONSE_REGULATORY"/>
    <property type="match status" value="1"/>
</dbReference>
<dbReference type="SUPFAM" id="SSF52172">
    <property type="entry name" value="CheY-like"/>
    <property type="match status" value="1"/>
</dbReference>
<organism evidence="9 10">
    <name type="scientific">Aestuariispira insulae</name>
    <dbReference type="NCBI Taxonomy" id="1461337"/>
    <lineage>
        <taxon>Bacteria</taxon>
        <taxon>Pseudomonadati</taxon>
        <taxon>Pseudomonadota</taxon>
        <taxon>Alphaproteobacteria</taxon>
        <taxon>Rhodospirillales</taxon>
        <taxon>Kiloniellaceae</taxon>
        <taxon>Aestuariispira</taxon>
    </lineage>
</organism>
<feature type="modified residue" description="4-aspartylphosphate" evidence="6">
    <location>
        <position position="78"/>
    </location>
</feature>
<dbReference type="Pfam" id="PF02518">
    <property type="entry name" value="HATPase_c"/>
    <property type="match status" value="1"/>
</dbReference>
<dbReference type="SMART" id="SM00448">
    <property type="entry name" value="REC"/>
    <property type="match status" value="1"/>
</dbReference>
<evidence type="ECO:0000313" key="10">
    <source>
        <dbReference type="Proteomes" id="UP000256845"/>
    </source>
</evidence>
<name>A0A3D9HGG6_9PROT</name>
<dbReference type="InterPro" id="IPR003661">
    <property type="entry name" value="HisK_dim/P_dom"/>
</dbReference>
<dbReference type="GO" id="GO:0000155">
    <property type="term" value="F:phosphorelay sensor kinase activity"/>
    <property type="evidence" value="ECO:0007669"/>
    <property type="project" value="InterPro"/>
</dbReference>
<dbReference type="SMART" id="SM00387">
    <property type="entry name" value="HATPase_c"/>
    <property type="match status" value="1"/>
</dbReference>
<dbReference type="InterPro" id="IPR001789">
    <property type="entry name" value="Sig_transdc_resp-reg_receiver"/>
</dbReference>
<dbReference type="CDD" id="cd00156">
    <property type="entry name" value="REC"/>
    <property type="match status" value="1"/>
</dbReference>
<dbReference type="GO" id="GO:0000156">
    <property type="term" value="F:phosphorelay response regulator activity"/>
    <property type="evidence" value="ECO:0007669"/>
    <property type="project" value="TreeGrafter"/>
</dbReference>
<dbReference type="Pfam" id="PF00072">
    <property type="entry name" value="Response_reg"/>
    <property type="match status" value="1"/>
</dbReference>
<evidence type="ECO:0000256" key="1">
    <source>
        <dbReference type="ARBA" id="ARBA00000085"/>
    </source>
</evidence>
<dbReference type="EMBL" id="QRDW01000007">
    <property type="protein sequence ID" value="RED48592.1"/>
    <property type="molecule type" value="Genomic_DNA"/>
</dbReference>
<evidence type="ECO:0000259" key="7">
    <source>
        <dbReference type="PROSITE" id="PS50109"/>
    </source>
</evidence>
<evidence type="ECO:0000313" key="9">
    <source>
        <dbReference type="EMBL" id="RED48592.1"/>
    </source>
</evidence>
<dbReference type="SMART" id="SM00388">
    <property type="entry name" value="HisKA"/>
    <property type="match status" value="1"/>
</dbReference>
<keyword evidence="10" id="KW-1185">Reference proteome</keyword>
<accession>A0A3D9HGG6</accession>
<dbReference type="AlphaFoldDB" id="A0A3D9HGG6"/>
<feature type="domain" description="Response regulatory" evidence="8">
    <location>
        <begin position="27"/>
        <end position="145"/>
    </location>
</feature>
<evidence type="ECO:0000256" key="6">
    <source>
        <dbReference type="PROSITE-ProRule" id="PRU00169"/>
    </source>
</evidence>
<dbReference type="PRINTS" id="PR00344">
    <property type="entry name" value="BCTRLSENSOR"/>
</dbReference>
<dbReference type="InterPro" id="IPR003594">
    <property type="entry name" value="HATPase_dom"/>
</dbReference>
<dbReference type="InterPro" id="IPR004358">
    <property type="entry name" value="Sig_transdc_His_kin-like_C"/>
</dbReference>
<dbReference type="Gene3D" id="3.40.50.2300">
    <property type="match status" value="1"/>
</dbReference>
<dbReference type="Pfam" id="PF00512">
    <property type="entry name" value="HisKA"/>
    <property type="match status" value="1"/>
</dbReference>
<dbReference type="InterPro" id="IPR011006">
    <property type="entry name" value="CheY-like_superfamily"/>
</dbReference>
<dbReference type="PROSITE" id="PS50109">
    <property type="entry name" value="HIS_KIN"/>
    <property type="match status" value="1"/>
</dbReference>
<reference evidence="9 10" key="1">
    <citation type="submission" date="2018-07" db="EMBL/GenBank/DDBJ databases">
        <title>Genomic Encyclopedia of Type Strains, Phase III (KMG-III): the genomes of soil and plant-associated and newly described type strains.</title>
        <authorList>
            <person name="Whitman W."/>
        </authorList>
    </citation>
    <scope>NUCLEOTIDE SEQUENCE [LARGE SCALE GENOMIC DNA]</scope>
    <source>
        <strain evidence="9 10">CECT 8488</strain>
    </source>
</reference>
<dbReference type="GO" id="GO:0030295">
    <property type="term" value="F:protein kinase activator activity"/>
    <property type="evidence" value="ECO:0007669"/>
    <property type="project" value="TreeGrafter"/>
</dbReference>
<dbReference type="CDD" id="cd00075">
    <property type="entry name" value="HATPase"/>
    <property type="match status" value="1"/>
</dbReference>
<dbReference type="PANTHER" id="PTHR42878">
    <property type="entry name" value="TWO-COMPONENT HISTIDINE KINASE"/>
    <property type="match status" value="1"/>
</dbReference>
<evidence type="ECO:0000259" key="8">
    <source>
        <dbReference type="PROSITE" id="PS50110"/>
    </source>
</evidence>
<dbReference type="Proteomes" id="UP000256845">
    <property type="component" value="Unassembled WGS sequence"/>
</dbReference>
<dbReference type="SUPFAM" id="SSF55874">
    <property type="entry name" value="ATPase domain of HSP90 chaperone/DNA topoisomerase II/histidine kinase"/>
    <property type="match status" value="1"/>
</dbReference>
<evidence type="ECO:0000256" key="3">
    <source>
        <dbReference type="ARBA" id="ARBA00022553"/>
    </source>
</evidence>
<comment type="catalytic activity">
    <reaction evidence="1">
        <text>ATP + protein L-histidine = ADP + protein N-phospho-L-histidine.</text>
        <dbReference type="EC" id="2.7.13.3"/>
    </reaction>
</comment>
<dbReference type="Gene3D" id="3.30.565.10">
    <property type="entry name" value="Histidine kinase-like ATPase, C-terminal domain"/>
    <property type="match status" value="1"/>
</dbReference>